<dbReference type="EMBL" id="JXTB01001045">
    <property type="protein sequence ID" value="PON31451.1"/>
    <property type="molecule type" value="Genomic_DNA"/>
</dbReference>
<comment type="similarity">
    <text evidence="1 5">Belongs to the cytochrome P450 family.</text>
</comment>
<reference evidence="8" key="1">
    <citation type="submission" date="2016-06" db="EMBL/GenBank/DDBJ databases">
        <title>Parallel loss of symbiosis genes in relatives of nitrogen-fixing non-legume Parasponia.</title>
        <authorList>
            <person name="Van Velzen R."/>
            <person name="Holmer R."/>
            <person name="Bu F."/>
            <person name="Rutten L."/>
            <person name="Van Zeijl A."/>
            <person name="Liu W."/>
            <person name="Santuari L."/>
            <person name="Cao Q."/>
            <person name="Sharma T."/>
            <person name="Shen D."/>
            <person name="Roswanjaya Y."/>
            <person name="Wardhani T."/>
            <person name="Kalhor M.S."/>
            <person name="Jansen J."/>
            <person name="Van den Hoogen J."/>
            <person name="Gungor B."/>
            <person name="Hartog M."/>
            <person name="Hontelez J."/>
            <person name="Verver J."/>
            <person name="Yang W.-C."/>
            <person name="Schijlen E."/>
            <person name="Repin R."/>
            <person name="Schilthuizen M."/>
            <person name="Schranz E."/>
            <person name="Heidstra R."/>
            <person name="Miyata K."/>
            <person name="Fedorova E."/>
            <person name="Kohlen W."/>
            <person name="Bisseling T."/>
            <person name="Smit S."/>
            <person name="Geurts R."/>
        </authorList>
    </citation>
    <scope>NUCLEOTIDE SEQUENCE [LARGE SCALE GENOMIC DNA]</scope>
    <source>
        <strain evidence="8">cv. WU1-14</strain>
    </source>
</reference>
<evidence type="ECO:0000313" key="7">
    <source>
        <dbReference type="EMBL" id="PON31451.1"/>
    </source>
</evidence>
<keyword evidence="5" id="KW-0560">Oxidoreductase</keyword>
<dbReference type="SUPFAM" id="SSF48264">
    <property type="entry name" value="Cytochrome P450"/>
    <property type="match status" value="1"/>
</dbReference>
<dbReference type="Pfam" id="PF00067">
    <property type="entry name" value="p450"/>
    <property type="match status" value="1"/>
</dbReference>
<feature type="transmembrane region" description="Helical" evidence="6">
    <location>
        <begin position="12"/>
        <end position="30"/>
    </location>
</feature>
<accession>A0A2P5A4H2</accession>
<comment type="cofactor">
    <cofactor evidence="4">
        <name>heme</name>
        <dbReference type="ChEBI" id="CHEBI:30413"/>
    </cofactor>
</comment>
<keyword evidence="6" id="KW-0812">Transmembrane</keyword>
<dbReference type="InterPro" id="IPR036396">
    <property type="entry name" value="Cyt_P450_sf"/>
</dbReference>
<dbReference type="PANTHER" id="PTHR47955">
    <property type="entry name" value="CYTOCHROME P450 FAMILY 71 PROTEIN"/>
    <property type="match status" value="1"/>
</dbReference>
<dbReference type="AlphaFoldDB" id="A0A2P5A4H2"/>
<evidence type="ECO:0000256" key="3">
    <source>
        <dbReference type="ARBA" id="ARBA00023004"/>
    </source>
</evidence>
<evidence type="ECO:0000313" key="8">
    <source>
        <dbReference type="Proteomes" id="UP000237105"/>
    </source>
</evidence>
<keyword evidence="6" id="KW-1133">Transmembrane helix</keyword>
<organism evidence="7 8">
    <name type="scientific">Parasponia andersonii</name>
    <name type="common">Sponia andersonii</name>
    <dbReference type="NCBI Taxonomy" id="3476"/>
    <lineage>
        <taxon>Eukaryota</taxon>
        <taxon>Viridiplantae</taxon>
        <taxon>Streptophyta</taxon>
        <taxon>Embryophyta</taxon>
        <taxon>Tracheophyta</taxon>
        <taxon>Spermatophyta</taxon>
        <taxon>Magnoliopsida</taxon>
        <taxon>eudicotyledons</taxon>
        <taxon>Gunneridae</taxon>
        <taxon>Pentapetalae</taxon>
        <taxon>rosids</taxon>
        <taxon>fabids</taxon>
        <taxon>Rosales</taxon>
        <taxon>Cannabaceae</taxon>
        <taxon>Parasponia</taxon>
    </lineage>
</organism>
<sequence length="506" mass="57727">MALMLPLLLNPSLVVSVCVFLASLLIFFVIRITRSLSVGGNNFAPSPPRLPLIGNLHQLGTHPHRSLRALSNEYGALMLMHLGRVPTLIISSADLVKEVIQNHDIVFSDRPDMTACEILFYGRKDVAFSSYGEYWRQARKICILELLSLKRVQQFHFVREEEVTLCMNKIRNAARSGEPVNLSELLLATPNNIISRCILGQRVEDESGRSWFGELSRQIMIDLMAFSMGDFYPSLRWVDVLRGFVGRLNSNFRALDTFLDQVIEERRAATKSDVDGTENVKADFVDILLRVQREEKKLTQDHMKAILLDMFVGGTDTTSASSEWLMTELLRNPRVMKKAQEEVRKVVGNKKKIEMSDINKMDYLKCVIKETFRLHPSAPLLLPRETSTSVKVGGRQIPAKTRVFINAWAIQRDPNVWERPEEFIPERFEKKTVDFNFDLLVFGCGRRKCPGLTFGMVNIEYIAANILFWFDWKLSGKPEDLDMSEVYGLSVTKKNALHVVPIPYSP</sequence>
<dbReference type="GO" id="GO:0004497">
    <property type="term" value="F:monooxygenase activity"/>
    <property type="evidence" value="ECO:0007669"/>
    <property type="project" value="UniProtKB-KW"/>
</dbReference>
<protein>
    <submittedName>
        <fullName evidence="7">Cytochrome P450, E-class, group I</fullName>
    </submittedName>
</protein>
<dbReference type="FunFam" id="1.10.630.10:FF:000011">
    <property type="entry name" value="Cytochrome P450 83B1"/>
    <property type="match status" value="1"/>
</dbReference>
<keyword evidence="6" id="KW-0472">Membrane</keyword>
<dbReference type="InterPro" id="IPR017972">
    <property type="entry name" value="Cyt_P450_CS"/>
</dbReference>
<dbReference type="InterPro" id="IPR001128">
    <property type="entry name" value="Cyt_P450"/>
</dbReference>
<feature type="binding site" description="axial binding residue" evidence="4">
    <location>
        <position position="449"/>
    </location>
    <ligand>
        <name>heme</name>
        <dbReference type="ChEBI" id="CHEBI:30413"/>
    </ligand>
    <ligandPart>
        <name>Fe</name>
        <dbReference type="ChEBI" id="CHEBI:18248"/>
    </ligandPart>
</feature>
<evidence type="ECO:0000256" key="2">
    <source>
        <dbReference type="ARBA" id="ARBA00022723"/>
    </source>
</evidence>
<dbReference type="STRING" id="3476.A0A2P5A4H2"/>
<name>A0A2P5A4H2_PARAD</name>
<proteinExistence type="inferred from homology"/>
<dbReference type="Gene3D" id="1.10.630.10">
    <property type="entry name" value="Cytochrome P450"/>
    <property type="match status" value="1"/>
</dbReference>
<dbReference type="PANTHER" id="PTHR47955:SF15">
    <property type="entry name" value="CYTOCHROME P450 71A2-LIKE"/>
    <property type="match status" value="1"/>
</dbReference>
<dbReference type="PROSITE" id="PS00086">
    <property type="entry name" value="CYTOCHROME_P450"/>
    <property type="match status" value="1"/>
</dbReference>
<dbReference type="GO" id="GO:0016705">
    <property type="term" value="F:oxidoreductase activity, acting on paired donors, with incorporation or reduction of molecular oxygen"/>
    <property type="evidence" value="ECO:0007669"/>
    <property type="project" value="InterPro"/>
</dbReference>
<dbReference type="OrthoDB" id="1470350at2759"/>
<evidence type="ECO:0000256" key="5">
    <source>
        <dbReference type="RuleBase" id="RU000461"/>
    </source>
</evidence>
<evidence type="ECO:0000256" key="1">
    <source>
        <dbReference type="ARBA" id="ARBA00010617"/>
    </source>
</evidence>
<keyword evidence="8" id="KW-1185">Reference proteome</keyword>
<dbReference type="Proteomes" id="UP000237105">
    <property type="component" value="Unassembled WGS sequence"/>
</dbReference>
<keyword evidence="4 5" id="KW-0349">Heme</keyword>
<dbReference type="GO" id="GO:0005506">
    <property type="term" value="F:iron ion binding"/>
    <property type="evidence" value="ECO:0007669"/>
    <property type="project" value="InterPro"/>
</dbReference>
<keyword evidence="3 4" id="KW-0408">Iron</keyword>
<dbReference type="InterPro" id="IPR002401">
    <property type="entry name" value="Cyt_P450_E_grp-I"/>
</dbReference>
<dbReference type="CDD" id="cd11072">
    <property type="entry name" value="CYP71-like"/>
    <property type="match status" value="1"/>
</dbReference>
<keyword evidence="2 4" id="KW-0479">Metal-binding</keyword>
<keyword evidence="5" id="KW-0503">Monooxygenase</keyword>
<dbReference type="PRINTS" id="PR00463">
    <property type="entry name" value="EP450I"/>
</dbReference>
<dbReference type="PRINTS" id="PR00385">
    <property type="entry name" value="P450"/>
</dbReference>
<evidence type="ECO:0000256" key="6">
    <source>
        <dbReference type="SAM" id="Phobius"/>
    </source>
</evidence>
<gene>
    <name evidence="7" type="ORF">PanWU01x14_369790</name>
</gene>
<comment type="caution">
    <text evidence="7">The sequence shown here is derived from an EMBL/GenBank/DDBJ whole genome shotgun (WGS) entry which is preliminary data.</text>
</comment>
<evidence type="ECO:0000256" key="4">
    <source>
        <dbReference type="PIRSR" id="PIRSR602401-1"/>
    </source>
</evidence>
<dbReference type="GO" id="GO:0020037">
    <property type="term" value="F:heme binding"/>
    <property type="evidence" value="ECO:0007669"/>
    <property type="project" value="InterPro"/>
</dbReference>